<evidence type="ECO:0008006" key="3">
    <source>
        <dbReference type="Google" id="ProtNLM"/>
    </source>
</evidence>
<sequence>MAPTPARFVIFAAPRTGSNLLCSLLNAHPDILCHHGLFNPLGIHGARNGRDWSGVLGTVADRNSHPRAFLRRVWAAVERERAVGFKMNRGEDAFAVDELLRDDRVRKILLKRRNRVRTYVSEILAQLTGFWESYGEPDGAPLPVIHVDPLALRRHADKNATYYAALESVLSATGQAWLETHYESLGDRSEIGRILSFLQVPAGPPLRAACHKRGPSDLETVVANMIDLADALRDTPLFGDLHQRDMSDLHLPQPTP</sequence>
<proteinExistence type="predicted"/>
<keyword evidence="2" id="KW-1185">Reference proteome</keyword>
<dbReference type="Gene3D" id="3.40.50.300">
    <property type="entry name" value="P-loop containing nucleotide triphosphate hydrolases"/>
    <property type="match status" value="1"/>
</dbReference>
<comment type="caution">
    <text evidence="1">The sequence shown here is derived from an EMBL/GenBank/DDBJ whole genome shotgun (WGS) entry which is preliminary data.</text>
</comment>
<organism evidence="1 2">
    <name type="scientific">Telmatospirillum siberiense</name>
    <dbReference type="NCBI Taxonomy" id="382514"/>
    <lineage>
        <taxon>Bacteria</taxon>
        <taxon>Pseudomonadati</taxon>
        <taxon>Pseudomonadota</taxon>
        <taxon>Alphaproteobacteria</taxon>
        <taxon>Rhodospirillales</taxon>
        <taxon>Rhodospirillaceae</taxon>
        <taxon>Telmatospirillum</taxon>
    </lineage>
</organism>
<accession>A0A2N3PUH3</accession>
<dbReference type="Proteomes" id="UP000233293">
    <property type="component" value="Unassembled WGS sequence"/>
</dbReference>
<name>A0A2N3PUH3_9PROT</name>
<gene>
    <name evidence="1" type="ORF">CWS72_13205</name>
</gene>
<evidence type="ECO:0000313" key="2">
    <source>
        <dbReference type="Proteomes" id="UP000233293"/>
    </source>
</evidence>
<protein>
    <recommendedName>
        <fullName evidence="3">Sulfotransferase</fullName>
    </recommendedName>
</protein>
<dbReference type="OrthoDB" id="9800698at2"/>
<reference evidence="2" key="1">
    <citation type="submission" date="2017-12" db="EMBL/GenBank/DDBJ databases">
        <title>Draft genome sequence of Telmatospirillum siberiense 26-4b1T, an acidotolerant peatland alphaproteobacterium potentially involved in sulfur cycling.</title>
        <authorList>
            <person name="Hausmann B."/>
            <person name="Pjevac P."/>
            <person name="Schreck K."/>
            <person name="Herbold C.W."/>
            <person name="Daims H."/>
            <person name="Wagner M."/>
            <person name="Pester M."/>
            <person name="Loy A."/>
        </authorList>
    </citation>
    <scope>NUCLEOTIDE SEQUENCE [LARGE SCALE GENOMIC DNA]</scope>
    <source>
        <strain evidence="2">26-4b1</strain>
    </source>
</reference>
<dbReference type="AlphaFoldDB" id="A0A2N3PUH3"/>
<dbReference type="RefSeq" id="WP_101251084.1">
    <property type="nucleotide sequence ID" value="NZ_PIUM01000014.1"/>
</dbReference>
<dbReference type="EMBL" id="PIUM01000014">
    <property type="protein sequence ID" value="PKU24053.1"/>
    <property type="molecule type" value="Genomic_DNA"/>
</dbReference>
<dbReference type="InterPro" id="IPR027417">
    <property type="entry name" value="P-loop_NTPase"/>
</dbReference>
<dbReference type="SUPFAM" id="SSF52540">
    <property type="entry name" value="P-loop containing nucleoside triphosphate hydrolases"/>
    <property type="match status" value="1"/>
</dbReference>
<evidence type="ECO:0000313" key="1">
    <source>
        <dbReference type="EMBL" id="PKU24053.1"/>
    </source>
</evidence>